<evidence type="ECO:0000313" key="1">
    <source>
        <dbReference type="EMBL" id="MVN90507.1"/>
    </source>
</evidence>
<dbReference type="EMBL" id="WQLA01000002">
    <property type="protein sequence ID" value="MVN90507.1"/>
    <property type="molecule type" value="Genomic_DNA"/>
</dbReference>
<organism evidence="1 2">
    <name type="scientific">Mucilaginibacter aquatilis</name>
    <dbReference type="NCBI Taxonomy" id="1517760"/>
    <lineage>
        <taxon>Bacteria</taxon>
        <taxon>Pseudomonadati</taxon>
        <taxon>Bacteroidota</taxon>
        <taxon>Sphingobacteriia</taxon>
        <taxon>Sphingobacteriales</taxon>
        <taxon>Sphingobacteriaceae</taxon>
        <taxon>Mucilaginibacter</taxon>
    </lineage>
</organism>
<evidence type="ECO:0000313" key="2">
    <source>
        <dbReference type="Proteomes" id="UP000434850"/>
    </source>
</evidence>
<proteinExistence type="predicted"/>
<dbReference type="RefSeq" id="WP_157540292.1">
    <property type="nucleotide sequence ID" value="NZ_WQLA01000002.1"/>
</dbReference>
<reference evidence="1 2" key="1">
    <citation type="submission" date="2019-12" db="EMBL/GenBank/DDBJ databases">
        <title>Mucilaginibacter sp. HME9299 genome sequencing and assembly.</title>
        <authorList>
            <person name="Kang H."/>
            <person name="Kim H."/>
            <person name="Joh K."/>
        </authorList>
    </citation>
    <scope>NUCLEOTIDE SEQUENCE [LARGE SCALE GENOMIC DNA]</scope>
    <source>
        <strain evidence="1 2">HME9299</strain>
    </source>
</reference>
<keyword evidence="2" id="KW-1185">Reference proteome</keyword>
<comment type="caution">
    <text evidence="1">The sequence shown here is derived from an EMBL/GenBank/DDBJ whole genome shotgun (WGS) entry which is preliminary data.</text>
</comment>
<sequence>MQMHSYLCCLKQHQKPSGKVSLRESGGSKRKSGAPDFFRLPCGAKAVLRIPAVYFAPRLISKMRIYVYLAVYWTKETEEW</sequence>
<dbReference type="AlphaFoldDB" id="A0A6I4I6K4"/>
<gene>
    <name evidence="1" type="ORF">GO816_05150</name>
</gene>
<dbReference type="Proteomes" id="UP000434850">
    <property type="component" value="Unassembled WGS sequence"/>
</dbReference>
<name>A0A6I4I6K4_9SPHI</name>
<protein>
    <submittedName>
        <fullName evidence="1">Uncharacterized protein</fullName>
    </submittedName>
</protein>
<accession>A0A6I4I6K4</accession>